<dbReference type="AlphaFoldDB" id="A0A395IWT8"/>
<reference evidence="6 7" key="1">
    <citation type="submission" date="2018-06" db="EMBL/GenBank/DDBJ databases">
        <title>Genome Sequence of the Brown Rot Fungal Pathogen Monilinia fructigena.</title>
        <authorList>
            <person name="Landi L."/>
            <person name="De Miccolis Angelini R.M."/>
            <person name="Pollastro S."/>
            <person name="Abate D."/>
            <person name="Faretra F."/>
            <person name="Romanazzi G."/>
        </authorList>
    </citation>
    <scope>NUCLEOTIDE SEQUENCE [LARGE SCALE GENOMIC DNA]</scope>
    <source>
        <strain evidence="6 7">Mfrg269</strain>
    </source>
</reference>
<feature type="transmembrane region" description="Helical" evidence="5">
    <location>
        <begin position="70"/>
        <end position="94"/>
    </location>
</feature>
<accession>A0A395IWT8</accession>
<keyword evidence="2 5" id="KW-0812">Transmembrane</keyword>
<organism evidence="6 7">
    <name type="scientific">Monilinia fructigena</name>
    <dbReference type="NCBI Taxonomy" id="38457"/>
    <lineage>
        <taxon>Eukaryota</taxon>
        <taxon>Fungi</taxon>
        <taxon>Dikarya</taxon>
        <taxon>Ascomycota</taxon>
        <taxon>Pezizomycotina</taxon>
        <taxon>Leotiomycetes</taxon>
        <taxon>Helotiales</taxon>
        <taxon>Sclerotiniaceae</taxon>
        <taxon>Monilinia</taxon>
    </lineage>
</organism>
<keyword evidence="4 5" id="KW-0472">Membrane</keyword>
<evidence type="ECO:0000256" key="5">
    <source>
        <dbReference type="SAM" id="Phobius"/>
    </source>
</evidence>
<dbReference type="InterPro" id="IPR007568">
    <property type="entry name" value="RTA1"/>
</dbReference>
<dbReference type="PANTHER" id="PTHR31465:SF1">
    <property type="entry name" value="PROTEIN RTA1-RELATED"/>
    <property type="match status" value="1"/>
</dbReference>
<comment type="caution">
    <text evidence="6">The sequence shown here is derived from an EMBL/GenBank/DDBJ whole genome shotgun (WGS) entry which is preliminary data.</text>
</comment>
<dbReference type="EMBL" id="QKRW01000014">
    <property type="protein sequence ID" value="RAL64446.1"/>
    <property type="molecule type" value="Genomic_DNA"/>
</dbReference>
<keyword evidence="3 5" id="KW-1133">Transmembrane helix</keyword>
<dbReference type="OrthoDB" id="3358017at2759"/>
<evidence type="ECO:0000256" key="2">
    <source>
        <dbReference type="ARBA" id="ARBA00022692"/>
    </source>
</evidence>
<sequence length="214" mass="24143">MFAAAFIQASGVHAYQIYHSKTKFFIPIVVGGLLEAIGYLCPVYMYYEHIVQAVGGEKLSPIRLSRFQKIFLFFDCFSTVLLAVGSVLRLMTTLPANWIRLGNRLVMMGLGEQILFLAIFVFTAGNSNTTSLATLLNVFSQPRDQSLPVAIFPSRSISSLYTLPLSLLQSDRFEIAAFEAFYATDESDSTRPYFSGWKFWQKKTLGHNYMELQV</sequence>
<evidence type="ECO:0000256" key="4">
    <source>
        <dbReference type="ARBA" id="ARBA00023136"/>
    </source>
</evidence>
<keyword evidence="7" id="KW-1185">Reference proteome</keyword>
<evidence type="ECO:0000313" key="7">
    <source>
        <dbReference type="Proteomes" id="UP000249056"/>
    </source>
</evidence>
<proteinExistence type="predicted"/>
<feature type="transmembrane region" description="Helical" evidence="5">
    <location>
        <begin position="114"/>
        <end position="139"/>
    </location>
</feature>
<dbReference type="PANTHER" id="PTHR31465">
    <property type="entry name" value="PROTEIN RTA1-RELATED"/>
    <property type="match status" value="1"/>
</dbReference>
<gene>
    <name evidence="6" type="ORF">DID88_001922</name>
</gene>
<dbReference type="Pfam" id="PF04479">
    <property type="entry name" value="RTA1"/>
    <property type="match status" value="1"/>
</dbReference>
<comment type="subcellular location">
    <subcellularLocation>
        <location evidence="1">Membrane</location>
        <topology evidence="1">Multi-pass membrane protein</topology>
    </subcellularLocation>
</comment>
<evidence type="ECO:0000313" key="6">
    <source>
        <dbReference type="EMBL" id="RAL64446.1"/>
    </source>
</evidence>
<evidence type="ECO:0000256" key="1">
    <source>
        <dbReference type="ARBA" id="ARBA00004141"/>
    </source>
</evidence>
<dbReference type="GO" id="GO:0016020">
    <property type="term" value="C:membrane"/>
    <property type="evidence" value="ECO:0007669"/>
    <property type="project" value="UniProtKB-SubCell"/>
</dbReference>
<name>A0A395IWT8_9HELO</name>
<evidence type="ECO:0000256" key="3">
    <source>
        <dbReference type="ARBA" id="ARBA00022989"/>
    </source>
</evidence>
<feature type="transmembrane region" description="Helical" evidence="5">
    <location>
        <begin position="24"/>
        <end position="47"/>
    </location>
</feature>
<dbReference type="Proteomes" id="UP000249056">
    <property type="component" value="Unassembled WGS sequence"/>
</dbReference>
<protein>
    <submittedName>
        <fullName evidence="6">Uncharacterized protein</fullName>
    </submittedName>
</protein>